<protein>
    <submittedName>
        <fullName evidence="3">Uncharacterized protein LOC113212279</fullName>
    </submittedName>
</protein>
<dbReference type="PROSITE" id="PS51257">
    <property type="entry name" value="PROKAR_LIPOPROTEIN"/>
    <property type="match status" value="1"/>
</dbReference>
<organism evidence="2 3">
    <name type="scientific">Frankliniella occidentalis</name>
    <name type="common">Western flower thrips</name>
    <name type="synonym">Euthrips occidentalis</name>
    <dbReference type="NCBI Taxonomy" id="133901"/>
    <lineage>
        <taxon>Eukaryota</taxon>
        <taxon>Metazoa</taxon>
        <taxon>Ecdysozoa</taxon>
        <taxon>Arthropoda</taxon>
        <taxon>Hexapoda</taxon>
        <taxon>Insecta</taxon>
        <taxon>Pterygota</taxon>
        <taxon>Neoptera</taxon>
        <taxon>Paraneoptera</taxon>
        <taxon>Thysanoptera</taxon>
        <taxon>Terebrantia</taxon>
        <taxon>Thripoidea</taxon>
        <taxon>Thripidae</taxon>
        <taxon>Frankliniella</taxon>
    </lineage>
</organism>
<proteinExistence type="predicted"/>
<dbReference type="KEGG" id="foc:113212279"/>
<feature type="chain" id="PRO_5038765839" evidence="1">
    <location>
        <begin position="23"/>
        <end position="123"/>
    </location>
</feature>
<dbReference type="AlphaFoldDB" id="A0A6J1T7R0"/>
<keyword evidence="1" id="KW-0732">Signal</keyword>
<reference evidence="3" key="1">
    <citation type="submission" date="2025-08" db="UniProtKB">
        <authorList>
            <consortium name="RefSeq"/>
        </authorList>
    </citation>
    <scope>IDENTIFICATION</scope>
    <source>
        <tissue evidence="3">Whole organism</tissue>
    </source>
</reference>
<keyword evidence="2" id="KW-1185">Reference proteome</keyword>
<accession>A0A6J1T7R0</accession>
<name>A0A6J1T7R0_FRAOC</name>
<gene>
    <name evidence="3" type="primary">LOC113212279</name>
</gene>
<evidence type="ECO:0000256" key="1">
    <source>
        <dbReference type="SAM" id="SignalP"/>
    </source>
</evidence>
<evidence type="ECO:0000313" key="3">
    <source>
        <dbReference type="RefSeq" id="XP_026286691.2"/>
    </source>
</evidence>
<sequence length="123" mass="12872">MATKLTLLIAAVAVACLGVACAAPEAAAHHEKLNAYGYGGCDGRTLQYLRQQIQLCTRNVPSQQYFNPGWTCAVDVSSALRGGYSCSLEQAPALLGECLESYYLDGASSQACLQGAIDNGSCC</sequence>
<dbReference type="GeneID" id="113212279"/>
<evidence type="ECO:0000313" key="2">
    <source>
        <dbReference type="Proteomes" id="UP000504606"/>
    </source>
</evidence>
<feature type="signal peptide" evidence="1">
    <location>
        <begin position="1"/>
        <end position="22"/>
    </location>
</feature>
<dbReference type="RefSeq" id="XP_026286691.2">
    <property type="nucleotide sequence ID" value="XM_026430906.2"/>
</dbReference>
<dbReference type="Proteomes" id="UP000504606">
    <property type="component" value="Unplaced"/>
</dbReference>
<dbReference type="OrthoDB" id="10532336at2759"/>